<evidence type="ECO:0000313" key="7">
    <source>
        <dbReference type="EMBL" id="CEL91624.1"/>
    </source>
</evidence>
<evidence type="ECO:0000313" key="8">
    <source>
        <dbReference type="Proteomes" id="UP000041254"/>
    </source>
</evidence>
<name>A0A0G4E851_VITBC</name>
<keyword evidence="1" id="KW-0479">Metal-binding</keyword>
<dbReference type="Gene3D" id="2.60.200.20">
    <property type="match status" value="1"/>
</dbReference>
<evidence type="ECO:0000256" key="1">
    <source>
        <dbReference type="ARBA" id="ARBA00022723"/>
    </source>
</evidence>
<reference evidence="7 8" key="1">
    <citation type="submission" date="2014-11" db="EMBL/GenBank/DDBJ databases">
        <authorList>
            <person name="Zhu J."/>
            <person name="Qi W."/>
            <person name="Song R."/>
        </authorList>
    </citation>
    <scope>NUCLEOTIDE SEQUENCE [LARGE SCALE GENOMIC DNA]</scope>
</reference>
<dbReference type="SUPFAM" id="SSF49879">
    <property type="entry name" value="SMAD/FHA domain"/>
    <property type="match status" value="1"/>
</dbReference>
<dbReference type="PROSITE" id="PS50006">
    <property type="entry name" value="FHA_DOMAIN"/>
    <property type="match status" value="1"/>
</dbReference>
<sequence length="639" mass="67371">MPQQQQQQQQQQREMPTLKVTTTTWARDSHDLFDYEARHVNTKTFYIQRPMKAFRSGTDIQLIPEGVANPTNADYLVRFVSDKNGKFQVVPAERSGSQSTNPKKLWLIVKDLQPTGHIIQENDVIKLGRFKLRVRQCVKSGDVQPELRLDDSDVPDVGGAPGDDLKQMQCRICLLEGPNEDDPLVAPCECKGSIKFVHINCLRHWIKGRLQNNGQSDNSGSTFFYKQQQCELCKTAFPPAGMANGEKLQIVQVPNTQPPFIVLENLVSPSQQQQNRGLHVISMAEKKILKLGRGHESDVRIADVSISRYHATIRFVNDNFVLEDHNSKFGTLVAIRKSHVVDVDSPVSVQVGRSAISLSIEENPGDVPIEGSDAPAPGGNNNPGSGSGGGGGNGGGGQTDGNPDASMEGGDGSHPPSQANDGSSGGGGQGGGGGGPAAASDSDHAMMGVEHSDASAANAYLALAPHMIPSITAHDKTTALPPSVMMPYSPQLPTAHTQPYSPPMRPGLPSALWGRLGSGPLAYTPTPPAPATNATVVPQSKPAYFPSAGTDGPPAMVAPTPTQSIPQQPQQHGGPGGIAGVTVGVGMAGMVQPVPHPTPHQQQQHAAFAAAGGAAGPPHGGHGPLGSLLTFFSPQARNA</sequence>
<dbReference type="CDD" id="cd16495">
    <property type="entry name" value="RING_CH-C4HC3_MARCH"/>
    <property type="match status" value="1"/>
</dbReference>
<dbReference type="Proteomes" id="UP000041254">
    <property type="component" value="Unassembled WGS sequence"/>
</dbReference>
<dbReference type="STRING" id="1169540.A0A0G4E851"/>
<accession>A0A0G4E851</accession>
<evidence type="ECO:0008006" key="9">
    <source>
        <dbReference type="Google" id="ProtNLM"/>
    </source>
</evidence>
<organism evidence="7 8">
    <name type="scientific">Vitrella brassicaformis (strain CCMP3155)</name>
    <dbReference type="NCBI Taxonomy" id="1169540"/>
    <lineage>
        <taxon>Eukaryota</taxon>
        <taxon>Sar</taxon>
        <taxon>Alveolata</taxon>
        <taxon>Colpodellida</taxon>
        <taxon>Vitrellaceae</taxon>
        <taxon>Vitrella</taxon>
    </lineage>
</organism>
<dbReference type="InParanoid" id="A0A0G4E851"/>
<dbReference type="InterPro" id="IPR013083">
    <property type="entry name" value="Znf_RING/FYVE/PHD"/>
</dbReference>
<dbReference type="InterPro" id="IPR011016">
    <property type="entry name" value="Znf_RING-CH"/>
</dbReference>
<feature type="compositionally biased region" description="Gly residues" evidence="4">
    <location>
        <begin position="385"/>
        <end position="399"/>
    </location>
</feature>
<feature type="region of interest" description="Disordered" evidence="4">
    <location>
        <begin position="611"/>
        <end position="639"/>
    </location>
</feature>
<dbReference type="PROSITE" id="PS51292">
    <property type="entry name" value="ZF_RING_CH"/>
    <property type="match status" value="1"/>
</dbReference>
<evidence type="ECO:0000259" key="5">
    <source>
        <dbReference type="PROSITE" id="PS50006"/>
    </source>
</evidence>
<dbReference type="SUPFAM" id="SSF57850">
    <property type="entry name" value="RING/U-box"/>
    <property type="match status" value="1"/>
</dbReference>
<dbReference type="Pfam" id="PF12906">
    <property type="entry name" value="RINGv"/>
    <property type="match status" value="1"/>
</dbReference>
<dbReference type="GO" id="GO:0008270">
    <property type="term" value="F:zinc ion binding"/>
    <property type="evidence" value="ECO:0007669"/>
    <property type="project" value="UniProtKB-KW"/>
</dbReference>
<evidence type="ECO:0000256" key="4">
    <source>
        <dbReference type="SAM" id="MobiDB-lite"/>
    </source>
</evidence>
<dbReference type="VEuPathDB" id="CryptoDB:Vbra_10784"/>
<feature type="compositionally biased region" description="Gly residues" evidence="4">
    <location>
        <begin position="423"/>
        <end position="436"/>
    </location>
</feature>
<dbReference type="PANTHER" id="PTHR46210">
    <property type="entry name" value="FHA DOMAIN-CONTAINING PROTEIN"/>
    <property type="match status" value="1"/>
</dbReference>
<protein>
    <recommendedName>
        <fullName evidence="9">RING-CH-type domain-containing protein</fullName>
    </recommendedName>
</protein>
<feature type="compositionally biased region" description="Gly residues" evidence="4">
    <location>
        <begin position="613"/>
        <end position="624"/>
    </location>
</feature>
<dbReference type="PANTHER" id="PTHR46210:SF1">
    <property type="entry name" value="FHA DOMAIN-CONTAINING PROTEIN"/>
    <property type="match status" value="1"/>
</dbReference>
<keyword evidence="3" id="KW-0862">Zinc</keyword>
<evidence type="ECO:0000256" key="2">
    <source>
        <dbReference type="ARBA" id="ARBA00022771"/>
    </source>
</evidence>
<feature type="region of interest" description="Disordered" evidence="4">
    <location>
        <begin position="360"/>
        <end position="443"/>
    </location>
</feature>
<feature type="compositionally biased region" description="Low complexity" evidence="4">
    <location>
        <begin position="371"/>
        <end position="384"/>
    </location>
</feature>
<dbReference type="OrthoDB" id="264354at2759"/>
<dbReference type="InterPro" id="IPR008984">
    <property type="entry name" value="SMAD_FHA_dom_sf"/>
</dbReference>
<feature type="domain" description="FHA" evidence="5">
    <location>
        <begin position="289"/>
        <end position="338"/>
    </location>
</feature>
<keyword evidence="2" id="KW-0863">Zinc-finger</keyword>
<dbReference type="SMART" id="SM00240">
    <property type="entry name" value="FHA"/>
    <property type="match status" value="1"/>
</dbReference>
<feature type="compositionally biased region" description="Polar residues" evidence="4">
    <location>
        <begin position="630"/>
        <end position="639"/>
    </location>
</feature>
<dbReference type="InterPro" id="IPR000253">
    <property type="entry name" value="FHA_dom"/>
</dbReference>
<dbReference type="SMART" id="SM00744">
    <property type="entry name" value="RINGv"/>
    <property type="match status" value="1"/>
</dbReference>
<dbReference type="EMBL" id="CDMY01000007">
    <property type="protein sequence ID" value="CEL91624.1"/>
    <property type="molecule type" value="Genomic_DNA"/>
</dbReference>
<dbReference type="AlphaFoldDB" id="A0A0G4E851"/>
<dbReference type="Gene3D" id="3.30.40.10">
    <property type="entry name" value="Zinc/RING finger domain, C3HC4 (zinc finger)"/>
    <property type="match status" value="1"/>
</dbReference>
<dbReference type="Pfam" id="PF00498">
    <property type="entry name" value="FHA"/>
    <property type="match status" value="1"/>
</dbReference>
<dbReference type="CDD" id="cd00060">
    <property type="entry name" value="FHA"/>
    <property type="match status" value="1"/>
</dbReference>
<gene>
    <name evidence="7" type="ORF">Vbra_10784</name>
</gene>
<dbReference type="PhylomeDB" id="A0A0G4E851"/>
<evidence type="ECO:0000256" key="3">
    <source>
        <dbReference type="ARBA" id="ARBA00022833"/>
    </source>
</evidence>
<keyword evidence="8" id="KW-1185">Reference proteome</keyword>
<proteinExistence type="predicted"/>
<evidence type="ECO:0000259" key="6">
    <source>
        <dbReference type="PROSITE" id="PS51292"/>
    </source>
</evidence>
<feature type="domain" description="RING-CH-type" evidence="6">
    <location>
        <begin position="162"/>
        <end position="240"/>
    </location>
</feature>